<feature type="region of interest" description="Disordered" evidence="1">
    <location>
        <begin position="393"/>
        <end position="414"/>
    </location>
</feature>
<accession>A0A0P1BJW5</accession>
<dbReference type="InterPro" id="IPR018961">
    <property type="entry name" value="DnaJ_homolog_subfam-C_membr-28"/>
</dbReference>
<feature type="compositionally biased region" description="Basic and acidic residues" evidence="1">
    <location>
        <begin position="355"/>
        <end position="367"/>
    </location>
</feature>
<evidence type="ECO:0000259" key="2">
    <source>
        <dbReference type="Pfam" id="PF09350"/>
    </source>
</evidence>
<reference evidence="3 4" key="1">
    <citation type="submission" date="2014-09" db="EMBL/GenBank/DDBJ databases">
        <authorList>
            <person name="Magalhaes I.L.F."/>
            <person name="Oliveira U."/>
            <person name="Santos F.R."/>
            <person name="Vidigal T.H.D.A."/>
            <person name="Brescovit A.D."/>
            <person name="Santos A.J."/>
        </authorList>
    </citation>
    <scope>NUCLEOTIDE SEQUENCE [LARGE SCALE GENOMIC DNA]</scope>
</reference>
<evidence type="ECO:0000313" key="4">
    <source>
        <dbReference type="Proteomes" id="UP000054845"/>
    </source>
</evidence>
<dbReference type="OrthoDB" id="547796at2759"/>
<name>A0A0P1BJW5_9BASI</name>
<sequence>MRSICAVCGRARSLAIIARPAFSSLTPGAHPAKSALLPRKRLRLAFADRDASRESHFHTARSLSNSAACRAKGEHRDDSQLIPDEPPTGSAKLLADALAEEASLGGHASEQCRRDAEKKARLIAGQGEVWTGDERVEATIERMLQNKYKPLRMRAPQSGYNTQHPGDVKMGSIQQPDMSGPIKIAPNMTSTGSIGTHVVPPSTSSRISALLDLPPPDAEGRRLPKTPEGQPWLATFINPAHIGGKSRDESGGSIYRAKYISVIPNKSKKTAGIPWDDPRAMSRLREGRRKAERQGRMLRAKENTLDYRLGLKRGSDGRVLDVEEAHAEELEKSELRTSGAPLSESDAANWDLTDVTDRRSQEEKDSELVFTSGGGGIGGIIEERIKESMRNGNFKTNSLRGKPLSRTEEESNPYLSREERLMNRLVKRQGAAPPFVELNSDLESTHQNFRMRLQDSALVDVDSELQRCFEASIEEIAVSLIEGLRKSGKLSPELLRSLPVGLTAPSSRRSGSLGLDPLRPKKEPGTGLPDPAFATLDTSFRSFGEEARQGRSQRQGLGLALLLRRTVERARHLFGA</sequence>
<feature type="region of interest" description="Disordered" evidence="1">
    <location>
        <begin position="71"/>
        <end position="90"/>
    </location>
</feature>
<feature type="region of interest" description="Disordered" evidence="1">
    <location>
        <begin position="506"/>
        <end position="531"/>
    </location>
</feature>
<dbReference type="PANTHER" id="PTHR39394">
    <property type="entry name" value="YALI0E31793P"/>
    <property type="match status" value="1"/>
</dbReference>
<dbReference type="STRING" id="401625.A0A0P1BJW5"/>
<keyword evidence="4" id="KW-1185">Reference proteome</keyword>
<evidence type="ECO:0000256" key="1">
    <source>
        <dbReference type="SAM" id="MobiDB-lite"/>
    </source>
</evidence>
<dbReference type="EMBL" id="CCYA01000318">
    <property type="protein sequence ID" value="CEH16462.1"/>
    <property type="molecule type" value="Genomic_DNA"/>
</dbReference>
<proteinExistence type="predicted"/>
<protein>
    <submittedName>
        <fullName evidence="3">Molecular chaperone (DnaJ superfamily)</fullName>
    </submittedName>
</protein>
<dbReference type="Proteomes" id="UP000054845">
    <property type="component" value="Unassembled WGS sequence"/>
</dbReference>
<feature type="domain" description="DnaJ homologue subfamily C member 28 conserved" evidence="2">
    <location>
        <begin position="380"/>
        <end position="450"/>
    </location>
</feature>
<dbReference type="Pfam" id="PF09350">
    <property type="entry name" value="DJC28_CD"/>
    <property type="match status" value="1"/>
</dbReference>
<evidence type="ECO:0000313" key="3">
    <source>
        <dbReference type="EMBL" id="CEH16462.1"/>
    </source>
</evidence>
<feature type="region of interest" description="Disordered" evidence="1">
    <location>
        <begin position="328"/>
        <end position="372"/>
    </location>
</feature>
<organism evidence="3 4">
    <name type="scientific">Ceraceosorus bombacis</name>
    <dbReference type="NCBI Taxonomy" id="401625"/>
    <lineage>
        <taxon>Eukaryota</taxon>
        <taxon>Fungi</taxon>
        <taxon>Dikarya</taxon>
        <taxon>Basidiomycota</taxon>
        <taxon>Ustilaginomycotina</taxon>
        <taxon>Exobasidiomycetes</taxon>
        <taxon>Ceraceosorales</taxon>
        <taxon>Ceraceosoraceae</taxon>
        <taxon>Ceraceosorus</taxon>
    </lineage>
</organism>
<dbReference type="PANTHER" id="PTHR39394:SF1">
    <property type="entry name" value="DNAJ HOMOLOGUE SUBFAMILY C MEMBER 28 CONSERVED DOMAIN-CONTAINING PROTEIN"/>
    <property type="match status" value="1"/>
</dbReference>
<dbReference type="AlphaFoldDB" id="A0A0P1BJW5"/>